<keyword evidence="3" id="KW-1185">Reference proteome</keyword>
<sequence length="759" mass="87021">MSILMENLSRFKEYCDTFSLLEHDKCSYTHIKERFRQHVSVQILCHYGTEQQLEILLNAPSVKVNPYITSRILKVIWLQTNDTSFARRRIDIFVNIFLEYLDDNMVDYLEKAESIAVNSGQVSYFKSKLVDHLMDENLDEIKKAYMLDITGTNLKEKLDKEGNYEEAKLSELKITYQALRRVTLFTADQTKCLMEGDNVGLEHMGKSYSAKFKIIDELPYLVIDDKVMVPSFTAFIRKITNKEILGSQYSKLSIKGIPWIQFQNKVLFFYKVIPIKNHLQRIINDPNVRDVFFGKEKVVGAGADFTEISRYKDPKLCVVVNTIPKKPLQIIGEFLIVYIEWGTFTEIVPRNYPPQETFPLEIKKKFDDILDKTLGLKFRLKFGNLTAINLDWKIVKGLYTKIPAIVFYVIRKGMIPIHNDELPQIIDGIATDVREGFYEPTGMFSENCCEYMNPICIGCSIGITNSTWVGTLGAFVKDYQGCIHLLTNYHVIYSEDGSHSVDQPAHEDHVKRLEEKLETLELTLFNVRDEERKAILNSKVEILKKELTWARDVDILFASSMKEKRENWKINDKYYGVDAAIAALKLNERGEPQRPIKPNKFACSELAFKKNLPKPIVLSGIKDIINDINSIEVWPIFKVGRTTGLTEGHIQEALGAFYSSMGDTLILQQSETIFHNLLMEEETEERTTFNSVWLDRQLMVRSKKGDFMEKGDSGCIWFDQDGKVIALGHGTLDTSAGVYAIGSPINAVLKALEVDLFFG</sequence>
<dbReference type="EMBL" id="PQFF01000024">
    <property type="protein sequence ID" value="RHZ88123.1"/>
    <property type="molecule type" value="Genomic_DNA"/>
</dbReference>
<evidence type="ECO:0000313" key="3">
    <source>
        <dbReference type="Proteomes" id="UP000266861"/>
    </source>
</evidence>
<accession>A0A397JT94</accession>
<dbReference type="OrthoDB" id="2339500at2759"/>
<reference evidence="2 3" key="1">
    <citation type="submission" date="2018-08" db="EMBL/GenBank/DDBJ databases">
        <title>Genome and evolution of the arbuscular mycorrhizal fungus Diversispora epigaea (formerly Glomus versiforme) and its bacterial endosymbionts.</title>
        <authorList>
            <person name="Sun X."/>
            <person name="Fei Z."/>
            <person name="Harrison M."/>
        </authorList>
    </citation>
    <scope>NUCLEOTIDE SEQUENCE [LARGE SCALE GENOMIC DNA]</scope>
    <source>
        <strain evidence="2 3">IT104</strain>
    </source>
</reference>
<name>A0A397JT94_9GLOM</name>
<evidence type="ECO:0000313" key="2">
    <source>
        <dbReference type="EMBL" id="RHZ88123.1"/>
    </source>
</evidence>
<organism evidence="2 3">
    <name type="scientific">Diversispora epigaea</name>
    <dbReference type="NCBI Taxonomy" id="1348612"/>
    <lineage>
        <taxon>Eukaryota</taxon>
        <taxon>Fungi</taxon>
        <taxon>Fungi incertae sedis</taxon>
        <taxon>Mucoromycota</taxon>
        <taxon>Glomeromycotina</taxon>
        <taxon>Glomeromycetes</taxon>
        <taxon>Diversisporales</taxon>
        <taxon>Diversisporaceae</taxon>
        <taxon>Diversispora</taxon>
    </lineage>
</organism>
<keyword evidence="1" id="KW-0175">Coiled coil</keyword>
<evidence type="ECO:0000256" key="1">
    <source>
        <dbReference type="SAM" id="Coils"/>
    </source>
</evidence>
<proteinExistence type="predicted"/>
<comment type="caution">
    <text evidence="2">The sequence shown here is derived from an EMBL/GenBank/DDBJ whole genome shotgun (WGS) entry which is preliminary data.</text>
</comment>
<feature type="coiled-coil region" evidence="1">
    <location>
        <begin position="503"/>
        <end position="530"/>
    </location>
</feature>
<gene>
    <name evidence="2" type="ORF">Glove_26g284</name>
</gene>
<dbReference type="AlphaFoldDB" id="A0A397JT94"/>
<dbReference type="Proteomes" id="UP000266861">
    <property type="component" value="Unassembled WGS sequence"/>
</dbReference>
<protein>
    <submittedName>
        <fullName evidence="2">Uncharacterized protein</fullName>
    </submittedName>
</protein>